<dbReference type="Gene3D" id="2.60.120.260">
    <property type="entry name" value="Galactose-binding domain-like"/>
    <property type="match status" value="1"/>
</dbReference>
<accession>A0ABT5GDV7</accession>
<dbReference type="Proteomes" id="UP001150259">
    <property type="component" value="Unassembled WGS sequence"/>
</dbReference>
<keyword evidence="1" id="KW-0472">Membrane</keyword>
<dbReference type="SUPFAM" id="SSF49785">
    <property type="entry name" value="Galactose-binding domain-like"/>
    <property type="match status" value="2"/>
</dbReference>
<feature type="domain" description="Alpha-(1-&gt;3)-arabinofuranosyltransferase N-terminal GT-C" evidence="2">
    <location>
        <begin position="29"/>
        <end position="678"/>
    </location>
</feature>
<dbReference type="InterPro" id="IPR008979">
    <property type="entry name" value="Galactose-bd-like_sf"/>
</dbReference>
<dbReference type="RefSeq" id="WP_272460412.1">
    <property type="nucleotide sequence ID" value="NZ_JAPFQL010000003.1"/>
</dbReference>
<dbReference type="InterPro" id="IPR056997">
    <property type="entry name" value="CBM_AftD"/>
</dbReference>
<feature type="transmembrane region" description="Helical" evidence="1">
    <location>
        <begin position="1340"/>
        <end position="1362"/>
    </location>
</feature>
<sequence length="1374" mass="144692">MERGDRPAASMTAERSVWRFRLLSACFLLAALCLHQAPGLIVPDTKLDLTANPASFLSRALTVWDGSSLGQLQNQAYGYLFPVGPFHWFLDVLGLPEWLIQRLWWALILCVAFLGLWRLGTVLGIGTPWTRYFAALVFALSPRFLSEVAITSVEVWPMALAPWVLVPLVDPAPRPLLGRVARSAAAFGLIGGVNAVATGVALVLPTLWLLTQPGRWSRVRTFVLWLGACLMAAAWWLVPLLVLGRYSPPFLDWIEDARVTTGTSSAVAAIQGTTAWLSYLTINGQASWPTGWLFASQPVLIAVSFAIAILGLAGLARRDMPARGWLLTALAVGSLALTLGFSRSAPGPFVDQVHALLDGPLAPLRNLHKFELVLRIPLVLGLAHASARLVELADSWGISSIVQAVAAAVPIVVIAAPGLVSALPRAGAYETIPAHWRDVARWLDAQPAPGSALVVPAASFADLTWGSPKDEPLQALMKRPLVVRDAVPLGSAGATRLLDEVERRLRNGTGSPELRQGLAQAGIRYVVVRNDLVASVATAQPVAVHESLDEAGIKRVAAFGPPAGSQWESSELTVSERTLLPYPSVEVFDVGSASAVRYVPVSKVTTLIGGPEDVFSLTPALSRSSALVLREDGEAAGLTPVNEVLTDGLRRREVAFGRPSNNTSETLAADAEARSRRKTIDYLPTGARPSAVLEWQGVAAVDASSSASDATATLPLGPGHWPGAALDGDPTTRWVSGEVGRGVGAWLDVQFLEPRDVRGTTIVLSGQSTVEAIPTRVMVSTDAGRIEQEVRAGGEWRLEVPEGRTARLRITLTAVSGAADGAFSIAELDVPGVQPEPRIVTTTAARGALNLIAFRVQDGGSSGCHFAGSRPLCAASSVVAGEEVAGIRRGFTTGDRGQYRFAGEVVPRPSASLDALLDLPGRATATASSRAVPGPAGRPAAVLDRDVGTGWVAGSEDVAPTLRVTLPGARRLTGLQVLVDPALAASRPSQVMVTLGDRRRISLPVDREGYVRFPATRTASVTITFTGSQPTTNVDARTGWRSVLPVGISELRLIGAEDLRTPLDPGAFVGSECGLGPDLRVDGTRYETQVRGTVEDVLRGSPLSWEVCGAGASTPVSLSAGRHVLIATASAEFLPSSVLLRKRAVQEGEHGQAAPATPPVRVVVESDRARKISVGAREETGLIVMPHNFNDAWVATTPEGTELQAVRVNGWQQAWVIPAGPATMIGREFVAQRPYALGLVVGAELLLLILFAAVRRWSRDDVIPVSSSGGGRLAAAVVVVAALLNAGWVGCVAVLAAVGIHLVSRHLRPVAGPAIVTAGFILAVAVMLDPWGAGGAQLTSAFAQFVAWLLLVVVGTSAVTGGEIGPVGTSPRDA</sequence>
<organism evidence="4 5">
    <name type="scientific">Intrasporangium calvum</name>
    <dbReference type="NCBI Taxonomy" id="53358"/>
    <lineage>
        <taxon>Bacteria</taxon>
        <taxon>Bacillati</taxon>
        <taxon>Actinomycetota</taxon>
        <taxon>Actinomycetes</taxon>
        <taxon>Micrococcales</taxon>
        <taxon>Intrasporangiaceae</taxon>
        <taxon>Intrasporangium</taxon>
    </lineage>
</organism>
<evidence type="ECO:0000256" key="1">
    <source>
        <dbReference type="SAM" id="Phobius"/>
    </source>
</evidence>
<proteinExistence type="predicted"/>
<feature type="domain" description="Arabinofuranosyltransferase D third carbohydrate binding module" evidence="3">
    <location>
        <begin position="920"/>
        <end position="1058"/>
    </location>
</feature>
<feature type="transmembrane region" description="Helical" evidence="1">
    <location>
        <begin position="292"/>
        <end position="316"/>
    </location>
</feature>
<evidence type="ECO:0000259" key="2">
    <source>
        <dbReference type="Pfam" id="PF11847"/>
    </source>
</evidence>
<reference evidence="4 5" key="1">
    <citation type="submission" date="2022-11" db="EMBL/GenBank/DDBJ databases">
        <title>Anaerobic phenanthrene biodegradation by a DNRA strain PheN6.</title>
        <authorList>
            <person name="Zhang Z."/>
        </authorList>
    </citation>
    <scope>NUCLEOTIDE SEQUENCE [LARGE SCALE GENOMIC DNA]</scope>
    <source>
        <strain evidence="4 5">PheN6</strain>
    </source>
</reference>
<evidence type="ECO:0000259" key="3">
    <source>
        <dbReference type="Pfam" id="PF24607"/>
    </source>
</evidence>
<feature type="transmembrane region" description="Helical" evidence="1">
    <location>
        <begin position="1274"/>
        <end position="1298"/>
    </location>
</feature>
<name>A0ABT5GDV7_9MICO</name>
<feature type="transmembrane region" description="Helical" evidence="1">
    <location>
        <begin position="185"/>
        <end position="210"/>
    </location>
</feature>
<dbReference type="InterPro" id="IPR021798">
    <property type="entry name" value="AftD_N"/>
</dbReference>
<gene>
    <name evidence="4" type="ORF">OO014_01240</name>
</gene>
<feature type="transmembrane region" description="Helical" evidence="1">
    <location>
        <begin position="144"/>
        <end position="165"/>
    </location>
</feature>
<feature type="domain" description="Arabinofuranosyltransferase D third carbohydrate binding module" evidence="3">
    <location>
        <begin position="723"/>
        <end position="820"/>
    </location>
</feature>
<feature type="transmembrane region" description="Helical" evidence="1">
    <location>
        <begin position="322"/>
        <end position="341"/>
    </location>
</feature>
<comment type="caution">
    <text evidence="4">The sequence shown here is derived from an EMBL/GenBank/DDBJ whole genome shotgun (WGS) entry which is preliminary data.</text>
</comment>
<keyword evidence="5" id="KW-1185">Reference proteome</keyword>
<feature type="transmembrane region" description="Helical" evidence="1">
    <location>
        <begin position="222"/>
        <end position="242"/>
    </location>
</feature>
<dbReference type="Pfam" id="PF24607">
    <property type="entry name" value="CBM_AftD"/>
    <property type="match status" value="2"/>
</dbReference>
<dbReference type="EMBL" id="JAPFQL010000003">
    <property type="protein sequence ID" value="MDC5695866.1"/>
    <property type="molecule type" value="Genomic_DNA"/>
</dbReference>
<dbReference type="Pfam" id="PF11847">
    <property type="entry name" value="GT-C_AftD"/>
    <property type="match status" value="1"/>
</dbReference>
<feature type="transmembrane region" description="Helical" evidence="1">
    <location>
        <begin position="1234"/>
        <end position="1254"/>
    </location>
</feature>
<keyword evidence="1" id="KW-1133">Transmembrane helix</keyword>
<keyword evidence="1" id="KW-0812">Transmembrane</keyword>
<protein>
    <submittedName>
        <fullName evidence="4">Alpha-(1-&gt;3)-arabinofuranosyltransferase</fullName>
    </submittedName>
</protein>
<evidence type="ECO:0000313" key="5">
    <source>
        <dbReference type="Proteomes" id="UP001150259"/>
    </source>
</evidence>
<feature type="transmembrane region" description="Helical" evidence="1">
    <location>
        <begin position="103"/>
        <end position="123"/>
    </location>
</feature>
<feature type="transmembrane region" description="Helical" evidence="1">
    <location>
        <begin position="1310"/>
        <end position="1328"/>
    </location>
</feature>
<evidence type="ECO:0000313" key="4">
    <source>
        <dbReference type="EMBL" id="MDC5695866.1"/>
    </source>
</evidence>